<gene>
    <name evidence="1" type="ORF">AAFF_G00297110</name>
</gene>
<protein>
    <submittedName>
        <fullName evidence="1">Uncharacterized protein</fullName>
    </submittedName>
</protein>
<name>A0AAD7SQK0_9TELE</name>
<organism evidence="1 2">
    <name type="scientific">Aldrovandia affinis</name>
    <dbReference type="NCBI Taxonomy" id="143900"/>
    <lineage>
        <taxon>Eukaryota</taxon>
        <taxon>Metazoa</taxon>
        <taxon>Chordata</taxon>
        <taxon>Craniata</taxon>
        <taxon>Vertebrata</taxon>
        <taxon>Euteleostomi</taxon>
        <taxon>Actinopterygii</taxon>
        <taxon>Neopterygii</taxon>
        <taxon>Teleostei</taxon>
        <taxon>Notacanthiformes</taxon>
        <taxon>Halosauridae</taxon>
        <taxon>Aldrovandia</taxon>
    </lineage>
</organism>
<dbReference type="Proteomes" id="UP001221898">
    <property type="component" value="Unassembled WGS sequence"/>
</dbReference>
<reference evidence="1" key="1">
    <citation type="journal article" date="2023" name="Science">
        <title>Genome structures resolve the early diversification of teleost fishes.</title>
        <authorList>
            <person name="Parey E."/>
            <person name="Louis A."/>
            <person name="Montfort J."/>
            <person name="Bouchez O."/>
            <person name="Roques C."/>
            <person name="Iampietro C."/>
            <person name="Lluch J."/>
            <person name="Castinel A."/>
            <person name="Donnadieu C."/>
            <person name="Desvignes T."/>
            <person name="Floi Bucao C."/>
            <person name="Jouanno E."/>
            <person name="Wen M."/>
            <person name="Mejri S."/>
            <person name="Dirks R."/>
            <person name="Jansen H."/>
            <person name="Henkel C."/>
            <person name="Chen W.J."/>
            <person name="Zahm M."/>
            <person name="Cabau C."/>
            <person name="Klopp C."/>
            <person name="Thompson A.W."/>
            <person name="Robinson-Rechavi M."/>
            <person name="Braasch I."/>
            <person name="Lecointre G."/>
            <person name="Bobe J."/>
            <person name="Postlethwait J.H."/>
            <person name="Berthelot C."/>
            <person name="Roest Crollius H."/>
            <person name="Guiguen Y."/>
        </authorList>
    </citation>
    <scope>NUCLEOTIDE SEQUENCE</scope>
    <source>
        <strain evidence="1">NC1722</strain>
    </source>
</reference>
<dbReference type="EMBL" id="JAINUG010000042">
    <property type="protein sequence ID" value="KAJ8406795.1"/>
    <property type="molecule type" value="Genomic_DNA"/>
</dbReference>
<keyword evidence="2" id="KW-1185">Reference proteome</keyword>
<evidence type="ECO:0000313" key="1">
    <source>
        <dbReference type="EMBL" id="KAJ8406795.1"/>
    </source>
</evidence>
<evidence type="ECO:0000313" key="2">
    <source>
        <dbReference type="Proteomes" id="UP001221898"/>
    </source>
</evidence>
<proteinExistence type="predicted"/>
<accession>A0AAD7SQK0</accession>
<dbReference type="AlphaFoldDB" id="A0AAD7SQK0"/>
<comment type="caution">
    <text evidence="1">The sequence shown here is derived from an EMBL/GenBank/DDBJ whole genome shotgun (WGS) entry which is preliminary data.</text>
</comment>
<sequence length="231" mass="24410">MVIHCPQRSRLPKGATGQSWEMRQGCPSAPVAKRPRLIMIKTRGSGLCAVHPHAGGEAINLKKDQWGVGLSTCGENEEPWKGLATAQISASTFCAGQPWRAGGSNIVEQISTNLSLLVCGSGGALLASLRDQPALPFTLPTCGVTEEGTGGDRGPTGDLRRVIQVRLISPPVRHTQTPPRAGRRRPCQPPAIAAPEQLRADRRPASKIVCLFIRAADAHAALSASSSQIPV</sequence>